<dbReference type="GO" id="GO:0047429">
    <property type="term" value="F:nucleoside triphosphate diphosphatase activity"/>
    <property type="evidence" value="ECO:0007669"/>
    <property type="project" value="TreeGrafter"/>
</dbReference>
<dbReference type="AlphaFoldDB" id="A0A8H7U8S1"/>
<reference evidence="3" key="1">
    <citation type="submission" date="2020-12" db="EMBL/GenBank/DDBJ databases">
        <title>Metabolic potential, ecology and presence of endohyphal bacteria is reflected in genomic diversity of Mucoromycotina.</title>
        <authorList>
            <person name="Muszewska A."/>
            <person name="Okrasinska A."/>
            <person name="Steczkiewicz K."/>
            <person name="Drgas O."/>
            <person name="Orlowska M."/>
            <person name="Perlinska-Lenart U."/>
            <person name="Aleksandrzak-Piekarczyk T."/>
            <person name="Szatraj K."/>
            <person name="Zielenkiewicz U."/>
            <person name="Pilsyk S."/>
            <person name="Malc E."/>
            <person name="Mieczkowski P."/>
            <person name="Kruszewska J.S."/>
            <person name="Biernat P."/>
            <person name="Pawlowska J."/>
        </authorList>
    </citation>
    <scope>NUCLEOTIDE SEQUENCE</scope>
    <source>
        <strain evidence="3">WA0000067209</strain>
    </source>
</reference>
<dbReference type="Proteomes" id="UP000654370">
    <property type="component" value="Unassembled WGS sequence"/>
</dbReference>
<keyword evidence="4" id="KW-1185">Reference proteome</keyword>
<dbReference type="PANTHER" id="PTHR10151:SF120">
    <property type="entry name" value="BIS(5'-ADENOSYL)-TRIPHOSPHATASE"/>
    <property type="match status" value="1"/>
</dbReference>
<sequence>MPKDIPLLPRGSSDRPPSYFSQNDSDEHRLTDSEEHDQLLSSTPEHEYGYTQASEQENLLGDNSTPAFLGNQSRTRRIVIFRLVIAMLLVAVFISFVSIFAPGHSAGYNPSATFFNGSHTFDATVIMVSLDGFRADYLDRNITPALHRLANEGIQAPYMNPCFPSVTFSNHWSLVTGLYPESHGIVGNEFSDPDLNDTFYYKDPARSWDSKWWFGEPIWATTVLQNKKSAVMMWPGSDTKIENTFATYHIPYSTNYTTFQKAETILNWIDLPRDQRPQMMNMYIPQVDSAGHAQGPNGKRVNETLVDMDKTIEHLIAGLEERNLYDHVHLVIVSDHGMAESNRNRLIYWDDIVPKDLMAELEEREVWPLLALRPRATAPSDTISKIYSHLLNFTQQPDNTPDKSGPQSHFQVYLRENIPEHLHYRNSHRIAPILGIPDVGWSFVTHKEYDGSKDYHPKGIHGYDNMAEEMRAIFIAKGPLFDGNYKVGEPVAPFVNIEVYGLVTKALGLSPAPNNGTLDGVFVQQN</sequence>
<evidence type="ECO:0000313" key="4">
    <source>
        <dbReference type="Proteomes" id="UP000654370"/>
    </source>
</evidence>
<dbReference type="InterPro" id="IPR002591">
    <property type="entry name" value="Phosphodiest/P_Trfase"/>
</dbReference>
<proteinExistence type="predicted"/>
<dbReference type="InterPro" id="IPR017850">
    <property type="entry name" value="Alkaline_phosphatase_core_sf"/>
</dbReference>
<protein>
    <recommendedName>
        <fullName evidence="5">Nucleotide diphosphatase</fullName>
    </recommendedName>
</protein>
<evidence type="ECO:0000256" key="2">
    <source>
        <dbReference type="SAM" id="Phobius"/>
    </source>
</evidence>
<dbReference type="CDD" id="cd16018">
    <property type="entry name" value="Enpp"/>
    <property type="match status" value="1"/>
</dbReference>
<dbReference type="SUPFAM" id="SSF53649">
    <property type="entry name" value="Alkaline phosphatase-like"/>
    <property type="match status" value="1"/>
</dbReference>
<dbReference type="Gene3D" id="3.30.1360.180">
    <property type="match status" value="1"/>
</dbReference>
<dbReference type="EMBL" id="JAEPQZ010000014">
    <property type="protein sequence ID" value="KAG2173675.1"/>
    <property type="molecule type" value="Genomic_DNA"/>
</dbReference>
<comment type="caution">
    <text evidence="3">The sequence shown here is derived from an EMBL/GenBank/DDBJ whole genome shotgun (WGS) entry which is preliminary data.</text>
</comment>
<name>A0A8H7U8S1_MORIS</name>
<keyword evidence="2" id="KW-1133">Transmembrane helix</keyword>
<feature type="transmembrane region" description="Helical" evidence="2">
    <location>
        <begin position="79"/>
        <end position="101"/>
    </location>
</feature>
<dbReference type="OrthoDB" id="415411at2759"/>
<dbReference type="Pfam" id="PF01663">
    <property type="entry name" value="Phosphodiest"/>
    <property type="match status" value="1"/>
</dbReference>
<accession>A0A8H7U8S1</accession>
<evidence type="ECO:0008006" key="5">
    <source>
        <dbReference type="Google" id="ProtNLM"/>
    </source>
</evidence>
<feature type="region of interest" description="Disordered" evidence="1">
    <location>
        <begin position="1"/>
        <end position="38"/>
    </location>
</feature>
<keyword evidence="2" id="KW-0812">Transmembrane</keyword>
<evidence type="ECO:0000256" key="1">
    <source>
        <dbReference type="SAM" id="MobiDB-lite"/>
    </source>
</evidence>
<dbReference type="PANTHER" id="PTHR10151">
    <property type="entry name" value="ECTONUCLEOTIDE PYROPHOSPHATASE/PHOSPHODIESTERASE"/>
    <property type="match status" value="1"/>
</dbReference>
<feature type="compositionally biased region" description="Basic and acidic residues" evidence="1">
    <location>
        <begin position="25"/>
        <end position="38"/>
    </location>
</feature>
<organism evidence="3 4">
    <name type="scientific">Mortierella isabellina</name>
    <name type="common">Filamentous fungus</name>
    <name type="synonym">Umbelopsis isabellina</name>
    <dbReference type="NCBI Taxonomy" id="91625"/>
    <lineage>
        <taxon>Eukaryota</taxon>
        <taxon>Fungi</taxon>
        <taxon>Fungi incertae sedis</taxon>
        <taxon>Mucoromycota</taxon>
        <taxon>Mucoromycotina</taxon>
        <taxon>Umbelopsidomycetes</taxon>
        <taxon>Umbelopsidales</taxon>
        <taxon>Umbelopsidaceae</taxon>
        <taxon>Umbelopsis</taxon>
    </lineage>
</organism>
<keyword evidence="2" id="KW-0472">Membrane</keyword>
<evidence type="ECO:0000313" key="3">
    <source>
        <dbReference type="EMBL" id="KAG2173675.1"/>
    </source>
</evidence>
<gene>
    <name evidence="3" type="ORF">INT43_005095</name>
</gene>
<dbReference type="GO" id="GO:0009141">
    <property type="term" value="P:nucleoside triphosphate metabolic process"/>
    <property type="evidence" value="ECO:0007669"/>
    <property type="project" value="TreeGrafter"/>
</dbReference>
<dbReference type="GO" id="GO:0017111">
    <property type="term" value="F:ribonucleoside triphosphate phosphatase activity"/>
    <property type="evidence" value="ECO:0007669"/>
    <property type="project" value="TreeGrafter"/>
</dbReference>
<dbReference type="Gene3D" id="3.40.720.10">
    <property type="entry name" value="Alkaline Phosphatase, subunit A"/>
    <property type="match status" value="1"/>
</dbReference>